<keyword evidence="2" id="KW-0472">Membrane</keyword>
<reference evidence="3 4" key="1">
    <citation type="submission" date="2020-09" db="EMBL/GenBank/DDBJ databases">
        <title>Novel species in genus Gordonia.</title>
        <authorList>
            <person name="Zhang G."/>
        </authorList>
    </citation>
    <scope>NUCLEOTIDE SEQUENCE [LARGE SCALE GENOMIC DNA]</scope>
    <source>
        <strain evidence="3 4">ON-33</strain>
    </source>
</reference>
<dbReference type="RefSeq" id="WP_164310838.1">
    <property type="nucleotide sequence ID" value="NZ_BAABAD010000003.1"/>
</dbReference>
<keyword evidence="2" id="KW-0812">Transmembrane</keyword>
<evidence type="ECO:0000313" key="4">
    <source>
        <dbReference type="Proteomes" id="UP000602395"/>
    </source>
</evidence>
<evidence type="ECO:0000256" key="2">
    <source>
        <dbReference type="SAM" id="Phobius"/>
    </source>
</evidence>
<feature type="compositionally biased region" description="Gly residues" evidence="1">
    <location>
        <begin position="78"/>
        <end position="87"/>
    </location>
</feature>
<feature type="compositionally biased region" description="Low complexity" evidence="1">
    <location>
        <begin position="63"/>
        <end position="77"/>
    </location>
</feature>
<feature type="region of interest" description="Disordered" evidence="1">
    <location>
        <begin position="63"/>
        <end position="128"/>
    </location>
</feature>
<evidence type="ECO:0008006" key="5">
    <source>
        <dbReference type="Google" id="ProtNLM"/>
    </source>
</evidence>
<dbReference type="EMBL" id="JACWMS010000001">
    <property type="protein sequence ID" value="MBD1319148.1"/>
    <property type="molecule type" value="Genomic_DNA"/>
</dbReference>
<protein>
    <recommendedName>
        <fullName evidence="5">Serine/threonine protein kinase</fullName>
    </recommendedName>
</protein>
<name>A0ABR7W8L4_9ACTN</name>
<dbReference type="Proteomes" id="UP000602395">
    <property type="component" value="Unassembled WGS sequence"/>
</dbReference>
<gene>
    <name evidence="3" type="ORF">IDF66_06090</name>
</gene>
<comment type="caution">
    <text evidence="3">The sequence shown here is derived from an EMBL/GenBank/DDBJ whole genome shotgun (WGS) entry which is preliminary data.</text>
</comment>
<feature type="transmembrane region" description="Helical" evidence="2">
    <location>
        <begin position="18"/>
        <end position="38"/>
    </location>
</feature>
<accession>A0ABR7W8L4</accession>
<keyword evidence="4" id="KW-1185">Reference proteome</keyword>
<evidence type="ECO:0000313" key="3">
    <source>
        <dbReference type="EMBL" id="MBD1319148.1"/>
    </source>
</evidence>
<keyword evidence="2" id="KW-1133">Transmembrane helix</keyword>
<evidence type="ECO:0000256" key="1">
    <source>
        <dbReference type="SAM" id="MobiDB-lite"/>
    </source>
</evidence>
<organism evidence="3 4">
    <name type="scientific">Gordonia hankookensis</name>
    <dbReference type="NCBI Taxonomy" id="589403"/>
    <lineage>
        <taxon>Bacteria</taxon>
        <taxon>Bacillati</taxon>
        <taxon>Actinomycetota</taxon>
        <taxon>Actinomycetes</taxon>
        <taxon>Mycobacteriales</taxon>
        <taxon>Gordoniaceae</taxon>
        <taxon>Gordonia</taxon>
    </lineage>
</organism>
<proteinExistence type="predicted"/>
<sequence>MIEPQGPLPPEIYWRRRIVAFGGAAVVLALIIGLIIWATGSNGDNPSNTAAASSVASSTAYSTAPTAESSDPSASGQVSGGGTGGGTDNSSSNGAPGGDAAAGASGSAAVSSSVPAPSGVAQAPGPVPPSGLCPDANISVVLYTDKPTYSTGDQPVFTIVTTNAGLTDCTRDVGKAAQNVVVRTLDGTRTLWSARDCSPLQTVNNVNLKPSQQVRDTITWSGTTSSPGCDKPRVPIAVGAYQAIGKIGEKESAPITFNVVAPAQP</sequence>
<feature type="compositionally biased region" description="Low complexity" evidence="1">
    <location>
        <begin position="88"/>
        <end position="124"/>
    </location>
</feature>